<gene>
    <name evidence="3" type="ORF">CKM354_000714600</name>
</gene>
<keyword evidence="1" id="KW-0175">Coiled coil</keyword>
<keyword evidence="4" id="KW-1185">Reference proteome</keyword>
<feature type="region of interest" description="Disordered" evidence="2">
    <location>
        <begin position="733"/>
        <end position="754"/>
    </location>
</feature>
<evidence type="ECO:0000256" key="1">
    <source>
        <dbReference type="SAM" id="Coils"/>
    </source>
</evidence>
<dbReference type="Proteomes" id="UP000825890">
    <property type="component" value="Unassembled WGS sequence"/>
</dbReference>
<feature type="compositionally biased region" description="Basic and acidic residues" evidence="2">
    <location>
        <begin position="184"/>
        <end position="196"/>
    </location>
</feature>
<protein>
    <submittedName>
        <fullName evidence="3">Uncharacterized protein</fullName>
    </submittedName>
</protein>
<evidence type="ECO:0000256" key="2">
    <source>
        <dbReference type="SAM" id="MobiDB-lite"/>
    </source>
</evidence>
<comment type="caution">
    <text evidence="3">The sequence shown here is derived from an EMBL/GenBank/DDBJ whole genome shotgun (WGS) entry which is preliminary data.</text>
</comment>
<organism evidence="3 4">
    <name type="scientific">Cercospora kikuchii</name>
    <dbReference type="NCBI Taxonomy" id="84275"/>
    <lineage>
        <taxon>Eukaryota</taxon>
        <taxon>Fungi</taxon>
        <taxon>Dikarya</taxon>
        <taxon>Ascomycota</taxon>
        <taxon>Pezizomycotina</taxon>
        <taxon>Dothideomycetes</taxon>
        <taxon>Dothideomycetidae</taxon>
        <taxon>Mycosphaerellales</taxon>
        <taxon>Mycosphaerellaceae</taxon>
        <taxon>Cercospora</taxon>
    </lineage>
</organism>
<dbReference type="EMBL" id="BOLY01000004">
    <property type="protein sequence ID" value="GIZ43937.1"/>
    <property type="molecule type" value="Genomic_DNA"/>
</dbReference>
<feature type="compositionally biased region" description="Basic and acidic residues" evidence="2">
    <location>
        <begin position="1266"/>
        <end position="1279"/>
    </location>
</feature>
<dbReference type="OrthoDB" id="3946750at2759"/>
<dbReference type="GeneID" id="68292721"/>
<accession>A0A9P3FH78</accession>
<feature type="compositionally biased region" description="Low complexity" evidence="2">
    <location>
        <begin position="16"/>
        <end position="29"/>
    </location>
</feature>
<feature type="compositionally biased region" description="Basic and acidic residues" evidence="2">
    <location>
        <begin position="110"/>
        <end position="130"/>
    </location>
</feature>
<feature type="compositionally biased region" description="Basic and acidic residues" evidence="2">
    <location>
        <begin position="1223"/>
        <end position="1235"/>
    </location>
</feature>
<dbReference type="RefSeq" id="XP_044658424.1">
    <property type="nucleotide sequence ID" value="XM_044802489.1"/>
</dbReference>
<feature type="compositionally biased region" description="Polar residues" evidence="2">
    <location>
        <begin position="1"/>
        <end position="11"/>
    </location>
</feature>
<sequence>MLTPHLQQSIASARPRSMSTSALRSSTSSIARPGTTSIQARSLWWWRPCDYTSQIDPMYHRMTRYRTLKTRAKMLDKLRRRGRWDWDLLQRPSLTPKHIRWASHVGRPRWAPEQEQDKQDHKAQARRSAEDDGVELSQRERQWKEHMEALRKRINEDPYEAVFGRRFEPFWNSLVPSWMKEEMGMKDASRSKDPSEAKANPSTTTSRPHKVDQTQVSYRPLEPEAKRQVHSSNEAPQDQAAPTRYQYDPKKTTIDVSSDTPDGQQTSYSYGATTSWDSWTKKASRVEWDSVSGEKRRYEYDPISNRMVQVKGPPVSEVRKVEDALKDYPARSQSPLMSHGWQSGLGNPSTESATVEAPVKAVSEAKEAISVPTQDSKGRKTSVYFPSLINTSVVANAPKAASLTKHEKYPDSLTAADVRASVGQKKVEKSAVPIRNTVDTDRAYRHGKPDPRKMSEWEQAEHRVMLNQELYDVTKQKMKLLKQEAGSFHVEKIQREITRLEEKASALHKELDTMDAVSGKPLVEKPISKRVPIEQMGCNDMMIASLDTTKLPARAQSISPAATPAPTRLQPALDRMQHRSTPLIEEPDDSAAHESTGEFGEYKSNEAAKQREDQAALFQADRIQRRQDLQDSLERKIDDLRVSGANMLERMRERRSLEDRVQGDVLGRKSSSRWVDIASARKATSDANQAAEKLGADVRDMEKRARLLKANALLQAEVEEQKTRMNAREHQPIVSGTNSNSISISPAAVTQPARDEVQRCQEKIKELRKELDIAYRQSSENSEGHVDTIRKLEKRLQTTLESRSETSDVEKKKYIKKIKSLREELDTTFKQSSINAEMLVERIRELENEVERLRSSAKPVEAVQAEGDMSTNVTKFAKDSSKWYKQDASGLTQDLQQLQHTLKALNHTRDQALSEYDLRAGSAYEQKATQDKPAELETKPHPIDQALAEYERRAAEKKHDQALFKEVRDIYENRYGKIDVNHRQSNVDAALEAHEKTQTARQIHSVEAVELEANTDLGNALAEHEKVHKYEFQQDNLEAELAQQNKESHETESMMDKEVYGTRSVDADIQHPIRATTMPGLEWEEPPIYKVLAYDSGNDFLVTSTTSTNFTGKETPISIPEALSQLYQPARFIPEFAELQKQGFQVIYGTKDLLVFRKAQSTAEAVKHAPESTPAFQDHGLVAPTAVEPTAAESAPKINPVDKTGYEEPATGSFASPTGFVGDRWEHEAAQKEAAADEETEIKHYPRVTRQEQVFSGSRLKSSSSTKKDRTTKNEEKEQRRKYRSWRQSAKWALFSGLGAGAVAYSIGAAAESSREKEYKRWQKILAEQRAMGGLGADGKRLQQGGGVFWR</sequence>
<feature type="region of interest" description="Disordered" evidence="2">
    <location>
        <begin position="331"/>
        <end position="351"/>
    </location>
</feature>
<feature type="compositionally biased region" description="Polar residues" evidence="2">
    <location>
        <begin position="734"/>
        <end position="744"/>
    </location>
</feature>
<reference evidence="3 4" key="1">
    <citation type="submission" date="2021-01" db="EMBL/GenBank/DDBJ databases">
        <title>Cercospora kikuchii MAFF 305040 whole genome shotgun sequence.</title>
        <authorList>
            <person name="Kashiwa T."/>
            <person name="Suzuki T."/>
        </authorList>
    </citation>
    <scope>NUCLEOTIDE SEQUENCE [LARGE SCALE GENOMIC DNA]</scope>
    <source>
        <strain evidence="3 4">MAFF 305040</strain>
    </source>
</reference>
<name>A0A9P3FH78_9PEZI</name>
<feature type="region of interest" description="Disordered" evidence="2">
    <location>
        <begin position="1189"/>
        <end position="1283"/>
    </location>
</feature>
<proteinExistence type="predicted"/>
<evidence type="ECO:0000313" key="4">
    <source>
        <dbReference type="Proteomes" id="UP000825890"/>
    </source>
</evidence>
<feature type="coiled-coil region" evidence="1">
    <location>
        <begin position="1027"/>
        <end position="1054"/>
    </location>
</feature>
<feature type="region of interest" description="Disordered" evidence="2">
    <location>
        <begin position="1"/>
        <end position="34"/>
    </location>
</feature>
<evidence type="ECO:0000313" key="3">
    <source>
        <dbReference type="EMBL" id="GIZ43937.1"/>
    </source>
</evidence>
<feature type="compositionally biased region" description="Polar residues" evidence="2">
    <location>
        <begin position="254"/>
        <end position="269"/>
    </location>
</feature>
<feature type="coiled-coil region" evidence="1">
    <location>
        <begin position="811"/>
        <end position="863"/>
    </location>
</feature>
<feature type="coiled-coil region" evidence="1">
    <location>
        <begin position="888"/>
        <end position="915"/>
    </location>
</feature>
<feature type="region of interest" description="Disordered" evidence="2">
    <location>
        <begin position="184"/>
        <end position="269"/>
    </location>
</feature>
<feature type="compositionally biased region" description="Low complexity" evidence="2">
    <location>
        <begin position="1256"/>
        <end position="1265"/>
    </location>
</feature>
<feature type="coiled-coil region" evidence="1">
    <location>
        <begin position="490"/>
        <end position="517"/>
    </location>
</feature>
<feature type="region of interest" description="Disordered" evidence="2">
    <location>
        <begin position="107"/>
        <end position="141"/>
    </location>
</feature>